<keyword evidence="1" id="KW-1133">Transmembrane helix</keyword>
<dbReference type="Proteomes" id="UP000271087">
    <property type="component" value="Unassembled WGS sequence"/>
</dbReference>
<keyword evidence="3" id="KW-1185">Reference proteome</keyword>
<keyword evidence="1" id="KW-0812">Transmembrane</keyword>
<protein>
    <submittedName>
        <fullName evidence="2 4">Uncharacterized protein</fullName>
    </submittedName>
</protein>
<dbReference type="WBParaSite" id="nOo.2.0.1.t04791-RA">
    <property type="protein sequence ID" value="nOo.2.0.1.t04791-RA"/>
    <property type="gene ID" value="nOo.2.0.1.g04791"/>
</dbReference>
<dbReference type="EMBL" id="UYRW01001143">
    <property type="protein sequence ID" value="VDK74562.1"/>
    <property type="molecule type" value="Genomic_DNA"/>
</dbReference>
<evidence type="ECO:0000313" key="2">
    <source>
        <dbReference type="EMBL" id="VDK74562.1"/>
    </source>
</evidence>
<dbReference type="OrthoDB" id="10556566at2759"/>
<feature type="transmembrane region" description="Helical" evidence="1">
    <location>
        <begin position="20"/>
        <end position="40"/>
    </location>
</feature>
<feature type="transmembrane region" description="Helical" evidence="1">
    <location>
        <begin position="129"/>
        <end position="154"/>
    </location>
</feature>
<proteinExistence type="predicted"/>
<reference evidence="2 3" key="2">
    <citation type="submission" date="2018-08" db="EMBL/GenBank/DDBJ databases">
        <authorList>
            <person name="Laetsch R D."/>
            <person name="Stevens L."/>
            <person name="Kumar S."/>
            <person name="Blaxter L. M."/>
        </authorList>
    </citation>
    <scope>NUCLEOTIDE SEQUENCE [LARGE SCALE GENOMIC DNA]</scope>
</reference>
<gene>
    <name evidence="2" type="ORF">NOO_LOCUS4791</name>
</gene>
<keyword evidence="1" id="KW-0472">Membrane</keyword>
<sequence>MQFTHQLASLLRVWGVLNGQGIWLACLPNSYFVMCLSVPVEVANSSSSSNIVERVQPSKQAILSVTFIPASCTLCMLPVLACLLFPLTLIVMSTCILLSLTSGSGDNIIDILTDKGEEIIFEMNSCKIALFTCLLLAAVAITAVAAARAAYLLLTCQEYGKNLSSSFLVTSSNYKTIDNIEAACQRSDVVSHRDDWHEEIISKKKGEEGTMLDVIDGAVWCDDDAGGSARMDEPFPFNLSILREAVKANVRSL</sequence>
<accession>A0A182E9S7</accession>
<evidence type="ECO:0000256" key="1">
    <source>
        <dbReference type="SAM" id="Phobius"/>
    </source>
</evidence>
<evidence type="ECO:0000313" key="3">
    <source>
        <dbReference type="Proteomes" id="UP000271087"/>
    </source>
</evidence>
<feature type="transmembrane region" description="Helical" evidence="1">
    <location>
        <begin position="61"/>
        <end position="81"/>
    </location>
</feature>
<reference evidence="4" key="1">
    <citation type="submission" date="2016-06" db="UniProtKB">
        <authorList>
            <consortium name="WormBaseParasite"/>
        </authorList>
    </citation>
    <scope>IDENTIFICATION</scope>
</reference>
<organism evidence="4">
    <name type="scientific">Onchocerca ochengi</name>
    <name type="common">Filarial nematode worm</name>
    <dbReference type="NCBI Taxonomy" id="42157"/>
    <lineage>
        <taxon>Eukaryota</taxon>
        <taxon>Metazoa</taxon>
        <taxon>Ecdysozoa</taxon>
        <taxon>Nematoda</taxon>
        <taxon>Chromadorea</taxon>
        <taxon>Rhabditida</taxon>
        <taxon>Spirurina</taxon>
        <taxon>Spiruromorpha</taxon>
        <taxon>Filarioidea</taxon>
        <taxon>Onchocercidae</taxon>
        <taxon>Onchocerca</taxon>
    </lineage>
</organism>
<name>A0A182E9S7_ONCOC</name>
<evidence type="ECO:0000313" key="4">
    <source>
        <dbReference type="WBParaSite" id="nOo.2.0.1.t04791-RA"/>
    </source>
</evidence>
<dbReference type="AlphaFoldDB" id="A0A182E9S7"/>